<dbReference type="Proteomes" id="UP000018957">
    <property type="component" value="Unassembled WGS sequence"/>
</dbReference>
<organism evidence="1 2">
    <name type="scientific">Photorhabdus khanii NC19</name>
    <dbReference type="NCBI Taxonomy" id="1004151"/>
    <lineage>
        <taxon>Bacteria</taxon>
        <taxon>Pseudomonadati</taxon>
        <taxon>Pseudomonadota</taxon>
        <taxon>Gammaproteobacteria</taxon>
        <taxon>Enterobacterales</taxon>
        <taxon>Morganellaceae</taxon>
        <taxon>Photorhabdus</taxon>
    </lineage>
</organism>
<evidence type="ECO:0000313" key="2">
    <source>
        <dbReference type="Proteomes" id="UP000018957"/>
    </source>
</evidence>
<evidence type="ECO:0000313" key="1">
    <source>
        <dbReference type="EMBL" id="ETS29545.1"/>
    </source>
</evidence>
<accession>W3V373</accession>
<keyword evidence="2" id="KW-1185">Reference proteome</keyword>
<dbReference type="AlphaFoldDB" id="W3V373"/>
<sequence>MRRMIEKGFILATQNLFPIALDLAQARSCHPRYMPLARCSAVDVFLKMHRARR</sequence>
<dbReference type="PATRIC" id="fig|1004151.3.peg.4089"/>
<gene>
    <name evidence="1" type="ORF">PTE_03969</name>
</gene>
<dbReference type="EMBL" id="AYSJ01000015">
    <property type="protein sequence ID" value="ETS29545.1"/>
    <property type="molecule type" value="Genomic_DNA"/>
</dbReference>
<proteinExistence type="predicted"/>
<comment type="caution">
    <text evidence="1">The sequence shown here is derived from an EMBL/GenBank/DDBJ whole genome shotgun (WGS) entry which is preliminary data.</text>
</comment>
<protein>
    <submittedName>
        <fullName evidence="1">Uncharacterized protein</fullName>
    </submittedName>
</protein>
<reference evidence="1 2" key="1">
    <citation type="submission" date="2013-11" db="EMBL/GenBank/DDBJ databases">
        <title>Elucidation of the Photorhabdus temperata genome and generation of transposon mutant library to identify motility mutants.</title>
        <authorList>
            <person name="Hurst S.G.IV."/>
            <person name="Micheals B."/>
            <person name="Abebe-Akele F."/>
            <person name="Rowedder H."/>
            <person name="Bullock H."/>
            <person name="Jackobeck R."/>
            <person name="Janicki E."/>
            <person name="Tisa L.S."/>
        </authorList>
    </citation>
    <scope>NUCLEOTIDE SEQUENCE [LARGE SCALE GENOMIC DNA]</scope>
    <source>
        <strain evidence="1 2">NC19</strain>
    </source>
</reference>
<name>W3V373_9GAMM</name>